<evidence type="ECO:0000256" key="2">
    <source>
        <dbReference type="ARBA" id="ARBA00023136"/>
    </source>
</evidence>
<evidence type="ECO:0000256" key="1">
    <source>
        <dbReference type="ARBA" id="ARBA00004370"/>
    </source>
</evidence>
<proteinExistence type="predicted"/>
<dbReference type="GO" id="GO:0005886">
    <property type="term" value="C:plasma membrane"/>
    <property type="evidence" value="ECO:0007669"/>
    <property type="project" value="TreeGrafter"/>
</dbReference>
<evidence type="ECO:0000313" key="5">
    <source>
        <dbReference type="EMBL" id="GAH29740.1"/>
    </source>
</evidence>
<dbReference type="Pfam" id="PF03717">
    <property type="entry name" value="PBP_dimer"/>
    <property type="match status" value="1"/>
</dbReference>
<dbReference type="EMBL" id="BARU01000270">
    <property type="protein sequence ID" value="GAH29740.1"/>
    <property type="molecule type" value="Genomic_DNA"/>
</dbReference>
<keyword evidence="3" id="KW-1133">Transmembrane helix</keyword>
<feature type="domain" description="Penicillin-binding protein dimerisation" evidence="4">
    <location>
        <begin position="53"/>
        <end position="111"/>
    </location>
</feature>
<dbReference type="PANTHER" id="PTHR30627:SF1">
    <property type="entry name" value="PEPTIDOGLYCAN D,D-TRANSPEPTIDASE FTSI"/>
    <property type="match status" value="1"/>
</dbReference>
<dbReference type="InterPro" id="IPR036138">
    <property type="entry name" value="PBP_dimer_sf"/>
</dbReference>
<dbReference type="SUPFAM" id="SSF56519">
    <property type="entry name" value="Penicillin binding protein dimerisation domain"/>
    <property type="match status" value="1"/>
</dbReference>
<dbReference type="Gene3D" id="3.90.1310.10">
    <property type="entry name" value="Penicillin-binding protein 2a (Domain 2)"/>
    <property type="match status" value="1"/>
</dbReference>
<evidence type="ECO:0000259" key="4">
    <source>
        <dbReference type="Pfam" id="PF03717"/>
    </source>
</evidence>
<accession>X1FAZ9</accession>
<comment type="subcellular location">
    <subcellularLocation>
        <location evidence="1">Membrane</location>
    </subcellularLocation>
</comment>
<feature type="transmembrane region" description="Helical" evidence="3">
    <location>
        <begin position="12"/>
        <end position="30"/>
    </location>
</feature>
<evidence type="ECO:0000256" key="3">
    <source>
        <dbReference type="SAM" id="Phobius"/>
    </source>
</evidence>
<protein>
    <recommendedName>
        <fullName evidence="4">Penicillin-binding protein dimerisation domain-containing protein</fullName>
    </recommendedName>
</protein>
<keyword evidence="2 3" id="KW-0472">Membrane</keyword>
<sequence>MSKQNKKVHIYLPFFLICFAFLVIVARLYSLQIIEHEEFKQQVSKSQVKKIDILPERGIIYDRNLEKLAINIPSYSLYAYPKKISHPEEVAGELSSILGMKKSWLVKQLKKEKVFLWLERKLPLIEKEMI</sequence>
<dbReference type="InterPro" id="IPR005311">
    <property type="entry name" value="PBP_dimer"/>
</dbReference>
<organism evidence="5">
    <name type="scientific">marine sediment metagenome</name>
    <dbReference type="NCBI Taxonomy" id="412755"/>
    <lineage>
        <taxon>unclassified sequences</taxon>
        <taxon>metagenomes</taxon>
        <taxon>ecological metagenomes</taxon>
    </lineage>
</organism>
<name>X1FAZ9_9ZZZZ</name>
<gene>
    <name evidence="5" type="ORF">S03H2_01019</name>
</gene>
<dbReference type="AlphaFoldDB" id="X1FAZ9"/>
<dbReference type="PANTHER" id="PTHR30627">
    <property type="entry name" value="PEPTIDOGLYCAN D,D-TRANSPEPTIDASE"/>
    <property type="match status" value="1"/>
</dbReference>
<dbReference type="GO" id="GO:0071555">
    <property type="term" value="P:cell wall organization"/>
    <property type="evidence" value="ECO:0007669"/>
    <property type="project" value="TreeGrafter"/>
</dbReference>
<feature type="non-terminal residue" evidence="5">
    <location>
        <position position="130"/>
    </location>
</feature>
<reference evidence="5" key="1">
    <citation type="journal article" date="2014" name="Front. Microbiol.">
        <title>High frequency of phylogenetically diverse reductive dehalogenase-homologous genes in deep subseafloor sedimentary metagenomes.</title>
        <authorList>
            <person name="Kawai M."/>
            <person name="Futagami T."/>
            <person name="Toyoda A."/>
            <person name="Takaki Y."/>
            <person name="Nishi S."/>
            <person name="Hori S."/>
            <person name="Arai W."/>
            <person name="Tsubouchi T."/>
            <person name="Morono Y."/>
            <person name="Uchiyama I."/>
            <person name="Ito T."/>
            <person name="Fujiyama A."/>
            <person name="Inagaki F."/>
            <person name="Takami H."/>
        </authorList>
    </citation>
    <scope>NUCLEOTIDE SEQUENCE</scope>
    <source>
        <strain evidence="5">Expedition CK06-06</strain>
    </source>
</reference>
<dbReference type="GO" id="GO:0008658">
    <property type="term" value="F:penicillin binding"/>
    <property type="evidence" value="ECO:0007669"/>
    <property type="project" value="InterPro"/>
</dbReference>
<keyword evidence="3" id="KW-0812">Transmembrane</keyword>
<dbReference type="InterPro" id="IPR050515">
    <property type="entry name" value="Beta-lactam/transpept"/>
</dbReference>
<comment type="caution">
    <text evidence="5">The sequence shown here is derived from an EMBL/GenBank/DDBJ whole genome shotgun (WGS) entry which is preliminary data.</text>
</comment>